<dbReference type="InterPro" id="IPR023170">
    <property type="entry name" value="HhH_base_excis_C"/>
</dbReference>
<dbReference type="NCBIfam" id="TIGR01084">
    <property type="entry name" value="mutY"/>
    <property type="match status" value="1"/>
</dbReference>
<dbReference type="SUPFAM" id="SSF55811">
    <property type="entry name" value="Nudix"/>
    <property type="match status" value="1"/>
</dbReference>
<dbReference type="PANTHER" id="PTHR42944:SF1">
    <property type="entry name" value="ADENINE DNA GLYCOSYLASE"/>
    <property type="match status" value="1"/>
</dbReference>
<dbReference type="SMART" id="SM00478">
    <property type="entry name" value="ENDO3c"/>
    <property type="match status" value="1"/>
</dbReference>
<dbReference type="InterPro" id="IPR044298">
    <property type="entry name" value="MIG/MutY"/>
</dbReference>
<keyword evidence="13 14" id="KW-0326">Glycosidase</keyword>
<evidence type="ECO:0000259" key="15">
    <source>
        <dbReference type="SMART" id="SM00478"/>
    </source>
</evidence>
<sequence length="352" mass="39426">MSAADPVAAGDFATVVLDWFERHGRHDLPWQHPATPYRVWISEVMLQQTQVSTVIPYFERFMKRFPDVESLAAASRDEVLVHWAGLGYYARARNLHRCAQVLVSAHDGTFPHGLDDVSALPGIGRSTAGAILSLSRDAPHAILDGNVKRVLARYYAVPGWPGKASVTRRLWALSEAVTPVRRTRDFNQAMMDLGATVCIRRPACQRCPLRSGCRGLAKGDPTLYPGRRPRRQKPLRQTTMLIIQGHGGILLERRPDTGIWAGLWSLPEASGDPEAWAREQLGAEIRLLEDTPTAVRHEFTHFSLDIQPVRAQLMDETVVADNRLLWYNPRSDETPGLPAPVHRLIHQEEPSE</sequence>
<protein>
    <recommendedName>
        <fullName evidence="5 14">Adenine DNA glycosylase</fullName>
        <ecNumber evidence="4 14">3.2.2.31</ecNumber>
    </recommendedName>
</protein>
<dbReference type="CDD" id="cd03431">
    <property type="entry name" value="NUDIX_DNA_Glycosylase_C-MutY"/>
    <property type="match status" value="1"/>
</dbReference>
<evidence type="ECO:0000256" key="14">
    <source>
        <dbReference type="RuleBase" id="RU365096"/>
    </source>
</evidence>
<evidence type="ECO:0000256" key="2">
    <source>
        <dbReference type="ARBA" id="ARBA00002933"/>
    </source>
</evidence>
<dbReference type="Pfam" id="PF14815">
    <property type="entry name" value="NUDIX_4"/>
    <property type="match status" value="1"/>
</dbReference>
<evidence type="ECO:0000313" key="16">
    <source>
        <dbReference type="EMBL" id="MEX0386961.1"/>
    </source>
</evidence>
<keyword evidence="12" id="KW-0234">DNA repair</keyword>
<keyword evidence="10 14" id="KW-0408">Iron</keyword>
<keyword evidence="7" id="KW-0479">Metal-binding</keyword>
<evidence type="ECO:0000256" key="7">
    <source>
        <dbReference type="ARBA" id="ARBA00022723"/>
    </source>
</evidence>
<keyword evidence="9 16" id="KW-0378">Hydrolase</keyword>
<evidence type="ECO:0000256" key="8">
    <source>
        <dbReference type="ARBA" id="ARBA00022763"/>
    </source>
</evidence>
<dbReference type="GO" id="GO:0000701">
    <property type="term" value="F:purine-specific mismatch base pair DNA N-glycosylase activity"/>
    <property type="evidence" value="ECO:0007669"/>
    <property type="project" value="UniProtKB-EC"/>
</dbReference>
<evidence type="ECO:0000256" key="4">
    <source>
        <dbReference type="ARBA" id="ARBA00012045"/>
    </source>
</evidence>
<name>A0ABV3S9Z3_9GAMM</name>
<keyword evidence="8 14" id="KW-0227">DNA damage</keyword>
<dbReference type="Pfam" id="PF00730">
    <property type="entry name" value="HhH-GPD"/>
    <property type="match status" value="1"/>
</dbReference>
<dbReference type="RefSeq" id="WP_367967460.1">
    <property type="nucleotide sequence ID" value="NZ_JBAKFJ010000001.1"/>
</dbReference>
<evidence type="ECO:0000256" key="13">
    <source>
        <dbReference type="ARBA" id="ARBA00023295"/>
    </source>
</evidence>
<dbReference type="Proteomes" id="UP001556653">
    <property type="component" value="Unassembled WGS sequence"/>
</dbReference>
<dbReference type="NCBIfam" id="NF008132">
    <property type="entry name" value="PRK10880.1"/>
    <property type="match status" value="1"/>
</dbReference>
<dbReference type="Gene3D" id="1.10.340.30">
    <property type="entry name" value="Hypothetical protein, domain 2"/>
    <property type="match status" value="1"/>
</dbReference>
<dbReference type="InterPro" id="IPR011257">
    <property type="entry name" value="DNA_glycosylase"/>
</dbReference>
<gene>
    <name evidence="16" type="primary">mutY</name>
    <name evidence="16" type="ORF">V6X64_08160</name>
</gene>
<comment type="catalytic activity">
    <reaction evidence="1 14">
        <text>Hydrolyzes free adenine bases from 7,8-dihydro-8-oxoguanine:adenine mismatched double-stranded DNA, leaving an apurinic site.</text>
        <dbReference type="EC" id="3.2.2.31"/>
    </reaction>
</comment>
<comment type="function">
    <text evidence="2">Adenine glycosylase active on G-A mispairs. MutY also corrects error-prone DNA synthesis past GO lesions which are due to the oxidatively damaged form of guanine: 7,8-dihydro-8-oxoguanine (8-oxo-dGTP).</text>
</comment>
<dbReference type="PANTHER" id="PTHR42944">
    <property type="entry name" value="ADENINE DNA GLYCOSYLASE"/>
    <property type="match status" value="1"/>
</dbReference>
<evidence type="ECO:0000256" key="9">
    <source>
        <dbReference type="ARBA" id="ARBA00022801"/>
    </source>
</evidence>
<keyword evidence="11" id="KW-0411">Iron-sulfur</keyword>
<dbReference type="SUPFAM" id="SSF48150">
    <property type="entry name" value="DNA-glycosylase"/>
    <property type="match status" value="1"/>
</dbReference>
<evidence type="ECO:0000256" key="1">
    <source>
        <dbReference type="ARBA" id="ARBA00000843"/>
    </source>
</evidence>
<evidence type="ECO:0000256" key="5">
    <source>
        <dbReference type="ARBA" id="ARBA00022023"/>
    </source>
</evidence>
<dbReference type="InterPro" id="IPR029119">
    <property type="entry name" value="MutY_C"/>
</dbReference>
<dbReference type="Gene3D" id="3.90.79.10">
    <property type="entry name" value="Nucleoside Triphosphate Pyrophosphohydrolase"/>
    <property type="match status" value="1"/>
</dbReference>
<evidence type="ECO:0000256" key="12">
    <source>
        <dbReference type="ARBA" id="ARBA00023204"/>
    </source>
</evidence>
<dbReference type="EMBL" id="JBAKFJ010000001">
    <property type="protein sequence ID" value="MEX0386961.1"/>
    <property type="molecule type" value="Genomic_DNA"/>
</dbReference>
<evidence type="ECO:0000313" key="17">
    <source>
        <dbReference type="Proteomes" id="UP001556653"/>
    </source>
</evidence>
<keyword evidence="17" id="KW-1185">Reference proteome</keyword>
<evidence type="ECO:0000256" key="3">
    <source>
        <dbReference type="ARBA" id="ARBA00008343"/>
    </source>
</evidence>
<dbReference type="InterPro" id="IPR003265">
    <property type="entry name" value="HhH-GPD_domain"/>
</dbReference>
<comment type="similarity">
    <text evidence="3 14">Belongs to the Nth/MutY family.</text>
</comment>
<keyword evidence="6" id="KW-0004">4Fe-4S</keyword>
<feature type="domain" description="HhH-GPD" evidence="15">
    <location>
        <begin position="45"/>
        <end position="196"/>
    </location>
</feature>
<evidence type="ECO:0000256" key="11">
    <source>
        <dbReference type="ARBA" id="ARBA00023014"/>
    </source>
</evidence>
<accession>A0ABV3S9Z3</accession>
<evidence type="ECO:0000256" key="10">
    <source>
        <dbReference type="ARBA" id="ARBA00023004"/>
    </source>
</evidence>
<dbReference type="Gene3D" id="1.10.1670.10">
    <property type="entry name" value="Helix-hairpin-Helix base-excision DNA repair enzymes (C-terminal)"/>
    <property type="match status" value="1"/>
</dbReference>
<dbReference type="EC" id="3.2.2.31" evidence="4 14"/>
<proteinExistence type="inferred from homology"/>
<dbReference type="CDD" id="cd00056">
    <property type="entry name" value="ENDO3c"/>
    <property type="match status" value="1"/>
</dbReference>
<dbReference type="InterPro" id="IPR005760">
    <property type="entry name" value="A/G_AdeGlyc_MutY"/>
</dbReference>
<comment type="cofactor">
    <cofactor evidence="14">
        <name>[4Fe-4S] cluster</name>
        <dbReference type="ChEBI" id="CHEBI:49883"/>
    </cofactor>
    <text evidence="14">Binds 1 [4Fe-4S] cluster.</text>
</comment>
<evidence type="ECO:0000256" key="6">
    <source>
        <dbReference type="ARBA" id="ARBA00022485"/>
    </source>
</evidence>
<comment type="caution">
    <text evidence="16">The sequence shown here is derived from an EMBL/GenBank/DDBJ whole genome shotgun (WGS) entry which is preliminary data.</text>
</comment>
<dbReference type="InterPro" id="IPR015797">
    <property type="entry name" value="NUDIX_hydrolase-like_dom_sf"/>
</dbReference>
<reference evidence="16 17" key="1">
    <citation type="submission" date="2024-02" db="EMBL/GenBank/DDBJ databases">
        <title>New especies of Spiribacter isolated from saline water.</title>
        <authorList>
            <person name="Leon M.J."/>
            <person name="De La Haba R."/>
            <person name="Sanchez-Porro C."/>
            <person name="Ventosa A."/>
        </authorList>
    </citation>
    <scope>NUCLEOTIDE SEQUENCE [LARGE SCALE GENOMIC DNA]</scope>
    <source>
        <strain evidence="17">ag22IC4-227</strain>
    </source>
</reference>
<organism evidence="16 17">
    <name type="scientific">Spiribacter onubensis</name>
    <dbReference type="NCBI Taxonomy" id="3122420"/>
    <lineage>
        <taxon>Bacteria</taxon>
        <taxon>Pseudomonadati</taxon>
        <taxon>Pseudomonadota</taxon>
        <taxon>Gammaproteobacteria</taxon>
        <taxon>Chromatiales</taxon>
        <taxon>Ectothiorhodospiraceae</taxon>
        <taxon>Spiribacter</taxon>
    </lineage>
</organism>